<reference evidence="4" key="1">
    <citation type="submission" date="2022-10" db="EMBL/GenBank/DDBJ databases">
        <authorList>
            <person name="Botero Cardona J."/>
        </authorList>
    </citation>
    <scope>NUCLEOTIDE SEQUENCE</scope>
    <source>
        <strain evidence="4">R-83534</strain>
    </source>
</reference>
<organism evidence="4 5">
    <name type="scientific">Commensalibacter papalotli</name>
    <name type="common">ex Botero et al. 2024</name>
    <dbReference type="NCBI Taxonomy" id="2972766"/>
    <lineage>
        <taxon>Bacteria</taxon>
        <taxon>Pseudomonadati</taxon>
        <taxon>Pseudomonadota</taxon>
        <taxon>Alphaproteobacteria</taxon>
        <taxon>Acetobacterales</taxon>
        <taxon>Acetobacteraceae</taxon>
    </lineage>
</organism>
<dbReference type="InterPro" id="IPR029044">
    <property type="entry name" value="Nucleotide-diphossugar_trans"/>
</dbReference>
<dbReference type="CDD" id="cd00761">
    <property type="entry name" value="Glyco_tranf_GTA_type"/>
    <property type="match status" value="1"/>
</dbReference>
<dbReference type="EMBL" id="CAMXCH010000002">
    <property type="protein sequence ID" value="CAI3945334.1"/>
    <property type="molecule type" value="Genomic_DNA"/>
</dbReference>
<evidence type="ECO:0000313" key="5">
    <source>
        <dbReference type="Proteomes" id="UP001154272"/>
    </source>
</evidence>
<dbReference type="PANTHER" id="PTHR21461">
    <property type="entry name" value="GLYCOSYLTRANSFERASE FAMILY 92 PROTEIN"/>
    <property type="match status" value="1"/>
</dbReference>
<name>A0ABN8WEI3_9PROT</name>
<dbReference type="Gene3D" id="3.90.550.10">
    <property type="entry name" value="Spore Coat Polysaccharide Biosynthesis Protein SpsA, Chain A"/>
    <property type="match status" value="1"/>
</dbReference>
<keyword evidence="5" id="KW-1185">Reference proteome</keyword>
<sequence length="519" mass="61067">MTKVAVALFVKNECSDIAGWIAWYQAFGVDKLFIFDDYSTDGTFEIIQGAAKLYNIQILRTNPIEQPNFYWRQRDAFMQAAQLAKGKYDWIGFFDADEYVYLNNHNSFSDFLEQFPNADGVAINWCIYGNANKVIQPRGIPVEVFLEHSDLFFGDNQQVKSFVRSEKIGMNYINPHQFDIDFSKYVDVQGKTVEWRGPNKDVEWDGAKVMHYICRSMEQYVGRIKKRTDDLGDSLRHWQQYGFHFDTMSVDVEPLRMMPKVRQHIAKINQQIIQEIREKILTKPFLEALSFHSFNYETKDPDLQKPTLYQYFKEKFNIQENIPITLSMMGANQHYLYVSVTNQQLKQTTELEAEMKSLIPVLGVVFPYLPNVVVLTAIFDQRYYPVSFSIEGQYLLSLEHYLRVSFDENQQKYNVFSIYDSKKLGFEQQNTQKINFYDISEQHSACCYWDIHYVSQGIKLDYLNLANVSEQTNLQELYPVFQQLPKDKNREFMRLIVNLNPIEKAKIKLLFPGYIDKFL</sequence>
<gene>
    <name evidence="4" type="ORF">R83534S58_LOCUS1384</name>
</gene>
<comment type="subcellular location">
    <subcellularLocation>
        <location evidence="1">Membrane</location>
        <topology evidence="1">Single-pass membrane protein</topology>
    </subcellularLocation>
</comment>
<dbReference type="PANTHER" id="PTHR21461:SF69">
    <property type="entry name" value="GLYCOSYLTRANSFERASE FAMILY 92 PROTEIN"/>
    <property type="match status" value="1"/>
</dbReference>
<accession>A0ABN8WEI3</accession>
<evidence type="ECO:0000256" key="1">
    <source>
        <dbReference type="ARBA" id="ARBA00004167"/>
    </source>
</evidence>
<proteinExistence type="predicted"/>
<dbReference type="SUPFAM" id="SSF53448">
    <property type="entry name" value="Nucleotide-diphospho-sugar transferases"/>
    <property type="match status" value="1"/>
</dbReference>
<protein>
    <submittedName>
        <fullName evidence="4">Glycosyltransferase involved in cell wall bisynthesis (WcaA) (PDB:5MLZ)</fullName>
    </submittedName>
</protein>
<dbReference type="Pfam" id="PF13704">
    <property type="entry name" value="Glyco_tranf_2_4"/>
    <property type="match status" value="1"/>
</dbReference>
<evidence type="ECO:0000313" key="4">
    <source>
        <dbReference type="EMBL" id="CAI3945334.1"/>
    </source>
</evidence>
<evidence type="ECO:0000256" key="2">
    <source>
        <dbReference type="ARBA" id="ARBA00022692"/>
    </source>
</evidence>
<keyword evidence="3" id="KW-1133">Transmembrane helix</keyword>
<dbReference type="Proteomes" id="UP001154272">
    <property type="component" value="Unassembled WGS sequence"/>
</dbReference>
<comment type="caution">
    <text evidence="4">The sequence shown here is derived from an EMBL/GenBank/DDBJ whole genome shotgun (WGS) entry which is preliminary data.</text>
</comment>
<evidence type="ECO:0000256" key="3">
    <source>
        <dbReference type="ARBA" id="ARBA00022989"/>
    </source>
</evidence>
<keyword evidence="3" id="KW-0472">Membrane</keyword>
<dbReference type="RefSeq" id="WP_282023884.1">
    <property type="nucleotide sequence ID" value="NZ_CAMXCH010000002.1"/>
</dbReference>
<keyword evidence="2" id="KW-0812">Transmembrane</keyword>